<gene>
    <name evidence="2" type="ORF">SAMN04487818_112163</name>
</gene>
<organism evidence="2 3">
    <name type="scientific">Actinokineospora terrae</name>
    <dbReference type="NCBI Taxonomy" id="155974"/>
    <lineage>
        <taxon>Bacteria</taxon>
        <taxon>Bacillati</taxon>
        <taxon>Actinomycetota</taxon>
        <taxon>Actinomycetes</taxon>
        <taxon>Pseudonocardiales</taxon>
        <taxon>Pseudonocardiaceae</taxon>
        <taxon>Actinokineospora</taxon>
    </lineage>
</organism>
<feature type="transmembrane region" description="Helical" evidence="1">
    <location>
        <begin position="294"/>
        <end position="320"/>
    </location>
</feature>
<accession>A0A1H9X1S3</accession>
<evidence type="ECO:0000313" key="3">
    <source>
        <dbReference type="Proteomes" id="UP000199051"/>
    </source>
</evidence>
<reference evidence="3" key="1">
    <citation type="submission" date="2016-10" db="EMBL/GenBank/DDBJ databases">
        <authorList>
            <person name="Varghese N."/>
            <person name="Submissions S."/>
        </authorList>
    </citation>
    <scope>NUCLEOTIDE SEQUENCE [LARGE SCALE GENOMIC DNA]</scope>
    <source>
        <strain evidence="3">DSM 44260</strain>
    </source>
</reference>
<feature type="transmembrane region" description="Helical" evidence="1">
    <location>
        <begin position="193"/>
        <end position="215"/>
    </location>
</feature>
<proteinExistence type="predicted"/>
<feature type="transmembrane region" description="Helical" evidence="1">
    <location>
        <begin position="458"/>
        <end position="481"/>
    </location>
</feature>
<dbReference type="Proteomes" id="UP000199051">
    <property type="component" value="Unassembled WGS sequence"/>
</dbReference>
<feature type="transmembrane region" description="Helical" evidence="1">
    <location>
        <begin position="340"/>
        <end position="358"/>
    </location>
</feature>
<keyword evidence="3" id="KW-1185">Reference proteome</keyword>
<dbReference type="EMBL" id="FOGI01000012">
    <property type="protein sequence ID" value="SES40158.1"/>
    <property type="molecule type" value="Genomic_DNA"/>
</dbReference>
<feature type="transmembrane region" description="Helical" evidence="1">
    <location>
        <begin position="160"/>
        <end position="181"/>
    </location>
</feature>
<feature type="transmembrane region" description="Helical" evidence="1">
    <location>
        <begin position="427"/>
        <end position="451"/>
    </location>
</feature>
<keyword evidence="1" id="KW-0472">Membrane</keyword>
<keyword evidence="1" id="KW-1133">Transmembrane helix</keyword>
<feature type="transmembrane region" description="Helical" evidence="1">
    <location>
        <begin position="235"/>
        <end position="256"/>
    </location>
</feature>
<dbReference type="STRING" id="155974.SAMN04487818_112163"/>
<name>A0A1H9X1S3_9PSEU</name>
<dbReference type="RefSeq" id="WP_092784272.1">
    <property type="nucleotide sequence ID" value="NZ_FOGI01000012.1"/>
</dbReference>
<evidence type="ECO:0000256" key="1">
    <source>
        <dbReference type="SAM" id="Phobius"/>
    </source>
</evidence>
<feature type="transmembrane region" description="Helical" evidence="1">
    <location>
        <begin position="391"/>
        <end position="415"/>
    </location>
</feature>
<dbReference type="AlphaFoldDB" id="A0A1H9X1S3"/>
<keyword evidence="1" id="KW-0812">Transmembrane</keyword>
<feature type="transmembrane region" description="Helical" evidence="1">
    <location>
        <begin position="501"/>
        <end position="521"/>
    </location>
</feature>
<evidence type="ECO:0000313" key="2">
    <source>
        <dbReference type="EMBL" id="SES40158.1"/>
    </source>
</evidence>
<sequence>MTGLAGVGALVRLALRRDRVLLPSWIAVLALVAISSAAATGDLYPTAASVVRAVGAVNDTPAMVALYGRVPDVGSLGALAMLKPLATGALAVAVLAIVLVVRHTRAEEDAGRLELVQAGAVGRFAPLTAALVVVVGANAVLGAVTAVGLGAVGLPVAGSVAVALAWFAVALVFAAVAGVTAQLVTGARAATGLAVALLGAAFGVRAVGDTAAPWLSWASPLAWAQQVRPYAGDRWWVGGLAVLTAAVVSTAAYALVARRDLGGGLLPDRAGPARAGRDLRSTTGLAWRLHRGPLLAWAAGFAAYGLVVGGVAADVGGMLTSDQARQLFAELGGQGELTDTVLAAMLGILGVVASVYGVQATLRAAAEENTGRAALLLSAPVGRLRWAAGHLAAACAGVVVVLVSAGLAAGAVHAVRTGDAGQVGRVVLGAVVQAPAGWVLAGIVLAVYGAAPRLAAAGWGAVVVFVLLGELGPLLGLPGWLSDLSPYAHVPHLPGGQFSAWPVAALAAVAAVAAFGGLLALRGRDLG</sequence>
<feature type="transmembrane region" description="Helical" evidence="1">
    <location>
        <begin position="85"/>
        <end position="103"/>
    </location>
</feature>
<feature type="transmembrane region" description="Helical" evidence="1">
    <location>
        <begin position="20"/>
        <end position="39"/>
    </location>
</feature>
<feature type="transmembrane region" description="Helical" evidence="1">
    <location>
        <begin position="124"/>
        <end position="154"/>
    </location>
</feature>
<protein>
    <submittedName>
        <fullName evidence="2">ABC-2 type transport system permease protein</fullName>
    </submittedName>
</protein>